<keyword evidence="4 6" id="KW-1133">Transmembrane helix</keyword>
<dbReference type="AlphaFoldDB" id="A0AAP0LGQ0"/>
<comment type="subcellular location">
    <subcellularLocation>
        <location evidence="1">Membrane</location>
        <topology evidence="1">Multi-pass membrane protein</topology>
    </subcellularLocation>
</comment>
<comment type="caution">
    <text evidence="7">The sequence shown here is derived from an EMBL/GenBank/DDBJ whole genome shotgun (WGS) entry which is preliminary data.</text>
</comment>
<reference evidence="7 8" key="1">
    <citation type="submission" date="2024-01" db="EMBL/GenBank/DDBJ databases">
        <title>Genome assemblies of Stephania.</title>
        <authorList>
            <person name="Yang L."/>
        </authorList>
    </citation>
    <scope>NUCLEOTIDE SEQUENCE [LARGE SCALE GENOMIC DNA]</scope>
    <source>
        <strain evidence="7">YNDBR</strain>
        <tissue evidence="7">Leaf</tissue>
    </source>
</reference>
<dbReference type="PANTHER" id="PTHR12290">
    <property type="entry name" value="CORNICHON-RELATED"/>
    <property type="match status" value="1"/>
</dbReference>
<evidence type="ECO:0000256" key="1">
    <source>
        <dbReference type="ARBA" id="ARBA00004141"/>
    </source>
</evidence>
<dbReference type="InterPro" id="IPR003377">
    <property type="entry name" value="Cornichon"/>
</dbReference>
<evidence type="ECO:0000313" key="8">
    <source>
        <dbReference type="Proteomes" id="UP001420932"/>
    </source>
</evidence>
<evidence type="ECO:0000256" key="4">
    <source>
        <dbReference type="ARBA" id="ARBA00022989"/>
    </source>
</evidence>
<sequence length="141" mass="16370">MSWELILLLLSFVISLGLLAAAFYQFICLSDLESDYINPYDLSSRINAIVTKEFLVQGMLCGLFLLTWHWFMFLISAPLAYYHLKLYMNQKHLIDVTEIFSVLNAEKKYRVTKIGFYLVLFIVVLFRLVVTAVELILDEDG</sequence>
<evidence type="ECO:0000313" key="7">
    <source>
        <dbReference type="EMBL" id="KAK9169320.1"/>
    </source>
</evidence>
<protein>
    <submittedName>
        <fullName evidence="7">Uncharacterized protein</fullName>
    </submittedName>
</protein>
<name>A0AAP0LGQ0_9MAGN</name>
<keyword evidence="3 6" id="KW-0812">Transmembrane</keyword>
<organism evidence="7 8">
    <name type="scientific">Stephania yunnanensis</name>
    <dbReference type="NCBI Taxonomy" id="152371"/>
    <lineage>
        <taxon>Eukaryota</taxon>
        <taxon>Viridiplantae</taxon>
        <taxon>Streptophyta</taxon>
        <taxon>Embryophyta</taxon>
        <taxon>Tracheophyta</taxon>
        <taxon>Spermatophyta</taxon>
        <taxon>Magnoliopsida</taxon>
        <taxon>Ranunculales</taxon>
        <taxon>Menispermaceae</taxon>
        <taxon>Menispermoideae</taxon>
        <taxon>Cissampelideae</taxon>
        <taxon>Stephania</taxon>
    </lineage>
</organism>
<gene>
    <name evidence="7" type="ORF">Syun_001460</name>
</gene>
<evidence type="ECO:0000256" key="2">
    <source>
        <dbReference type="ARBA" id="ARBA00010095"/>
    </source>
</evidence>
<keyword evidence="8" id="KW-1185">Reference proteome</keyword>
<comment type="similarity">
    <text evidence="2">Belongs to the cornichon family.</text>
</comment>
<dbReference type="Pfam" id="PF03311">
    <property type="entry name" value="Cornichon"/>
    <property type="match status" value="1"/>
</dbReference>
<accession>A0AAP0LGQ0</accession>
<dbReference type="GO" id="GO:0016192">
    <property type="term" value="P:vesicle-mediated transport"/>
    <property type="evidence" value="ECO:0007669"/>
    <property type="project" value="InterPro"/>
</dbReference>
<feature type="transmembrane region" description="Helical" evidence="6">
    <location>
        <begin position="54"/>
        <end position="82"/>
    </location>
</feature>
<dbReference type="SMART" id="SM01398">
    <property type="entry name" value="Cornichon"/>
    <property type="match status" value="1"/>
</dbReference>
<evidence type="ECO:0000256" key="6">
    <source>
        <dbReference type="SAM" id="Phobius"/>
    </source>
</evidence>
<evidence type="ECO:0000256" key="5">
    <source>
        <dbReference type="ARBA" id="ARBA00023136"/>
    </source>
</evidence>
<dbReference type="Proteomes" id="UP001420932">
    <property type="component" value="Unassembled WGS sequence"/>
</dbReference>
<feature type="transmembrane region" description="Helical" evidence="6">
    <location>
        <begin position="114"/>
        <end position="137"/>
    </location>
</feature>
<proteinExistence type="inferred from homology"/>
<dbReference type="GO" id="GO:0016020">
    <property type="term" value="C:membrane"/>
    <property type="evidence" value="ECO:0007669"/>
    <property type="project" value="UniProtKB-SubCell"/>
</dbReference>
<evidence type="ECO:0000256" key="3">
    <source>
        <dbReference type="ARBA" id="ARBA00022692"/>
    </source>
</evidence>
<dbReference type="EMBL" id="JBBNAF010000001">
    <property type="protein sequence ID" value="KAK9169320.1"/>
    <property type="molecule type" value="Genomic_DNA"/>
</dbReference>
<keyword evidence="5 6" id="KW-0472">Membrane</keyword>